<keyword evidence="2" id="KW-1185">Reference proteome</keyword>
<protein>
    <submittedName>
        <fullName evidence="1">Uncharacterized protein</fullName>
    </submittedName>
</protein>
<gene>
    <name evidence="1" type="ORF">NS331_17075</name>
</gene>
<name>A0A147GQ86_9BURK</name>
<evidence type="ECO:0000313" key="1">
    <source>
        <dbReference type="EMBL" id="KTT17701.1"/>
    </source>
</evidence>
<evidence type="ECO:0000313" key="2">
    <source>
        <dbReference type="Proteomes" id="UP000072741"/>
    </source>
</evidence>
<proteinExistence type="predicted"/>
<reference evidence="1 2" key="1">
    <citation type="journal article" date="2016" name="Front. Microbiol.">
        <title>Genomic Resource of Rice Seed Associated Bacteria.</title>
        <authorList>
            <person name="Midha S."/>
            <person name="Bansal K."/>
            <person name="Sharma S."/>
            <person name="Kumar N."/>
            <person name="Patil P.P."/>
            <person name="Chaudhry V."/>
            <person name="Patil P.B."/>
        </authorList>
    </citation>
    <scope>NUCLEOTIDE SEQUENCE [LARGE SCALE GENOMIC DNA]</scope>
    <source>
        <strain evidence="1 2">NS331</strain>
    </source>
</reference>
<feature type="non-terminal residue" evidence="1">
    <location>
        <position position="1"/>
    </location>
</feature>
<dbReference type="AlphaFoldDB" id="A0A147GQ86"/>
<organism evidence="1 2">
    <name type="scientific">Pseudacidovorax intermedius</name>
    <dbReference type="NCBI Taxonomy" id="433924"/>
    <lineage>
        <taxon>Bacteria</taxon>
        <taxon>Pseudomonadati</taxon>
        <taxon>Pseudomonadota</taxon>
        <taxon>Betaproteobacteria</taxon>
        <taxon>Burkholderiales</taxon>
        <taxon>Comamonadaceae</taxon>
        <taxon>Pseudacidovorax</taxon>
    </lineage>
</organism>
<dbReference type="Proteomes" id="UP000072741">
    <property type="component" value="Unassembled WGS sequence"/>
</dbReference>
<sequence length="75" mass="7436">GAQGLPRGARVRLRLGDIDEIALAVSGSVIERLDAEAAPAADEADEEEPTAGALTIAVDVNDAEPEAAASASPAA</sequence>
<accession>A0A147GQ86</accession>
<dbReference type="EMBL" id="LDSL01000111">
    <property type="protein sequence ID" value="KTT17701.1"/>
    <property type="molecule type" value="Genomic_DNA"/>
</dbReference>
<comment type="caution">
    <text evidence="1">The sequence shown here is derived from an EMBL/GenBank/DDBJ whole genome shotgun (WGS) entry which is preliminary data.</text>
</comment>